<dbReference type="PANTHER" id="PTHR23188:SF12">
    <property type="entry name" value="RNA POLYMERASE II-ASSOCIATED FACTOR 1 HOMOLOG"/>
    <property type="match status" value="1"/>
</dbReference>
<feature type="compositionally biased region" description="Basic and acidic residues" evidence="4">
    <location>
        <begin position="474"/>
        <end position="484"/>
    </location>
</feature>
<gene>
    <name evidence="5" type="ORF">N7456_011219</name>
</gene>
<dbReference type="EMBL" id="JAPQKH010000007">
    <property type="protein sequence ID" value="KAJ5087603.1"/>
    <property type="molecule type" value="Genomic_DNA"/>
</dbReference>
<dbReference type="Proteomes" id="UP001149165">
    <property type="component" value="Unassembled WGS sequence"/>
</dbReference>
<dbReference type="GO" id="GO:0006368">
    <property type="term" value="P:transcription elongation by RNA polymerase II"/>
    <property type="evidence" value="ECO:0007669"/>
    <property type="project" value="InterPro"/>
</dbReference>
<comment type="similarity">
    <text evidence="2">Belongs to the PAF1 family.</text>
</comment>
<keyword evidence="3" id="KW-0539">Nucleus</keyword>
<feature type="compositionally biased region" description="Basic and acidic residues" evidence="4">
    <location>
        <begin position="440"/>
        <end position="451"/>
    </location>
</feature>
<dbReference type="GO" id="GO:0000993">
    <property type="term" value="F:RNA polymerase II complex binding"/>
    <property type="evidence" value="ECO:0007669"/>
    <property type="project" value="TreeGrafter"/>
</dbReference>
<organism evidence="5 6">
    <name type="scientific">Penicillium angulare</name>
    <dbReference type="NCBI Taxonomy" id="116970"/>
    <lineage>
        <taxon>Eukaryota</taxon>
        <taxon>Fungi</taxon>
        <taxon>Dikarya</taxon>
        <taxon>Ascomycota</taxon>
        <taxon>Pezizomycotina</taxon>
        <taxon>Eurotiomycetes</taxon>
        <taxon>Eurotiomycetidae</taxon>
        <taxon>Eurotiales</taxon>
        <taxon>Aspergillaceae</taxon>
        <taxon>Penicillium</taxon>
    </lineage>
</organism>
<reference evidence="5" key="2">
    <citation type="journal article" date="2023" name="IMA Fungus">
        <title>Comparative genomic study of the Penicillium genus elucidates a diverse pangenome and 15 lateral gene transfer events.</title>
        <authorList>
            <person name="Petersen C."/>
            <person name="Sorensen T."/>
            <person name="Nielsen M.R."/>
            <person name="Sondergaard T.E."/>
            <person name="Sorensen J.L."/>
            <person name="Fitzpatrick D.A."/>
            <person name="Frisvad J.C."/>
            <person name="Nielsen K.L."/>
        </authorList>
    </citation>
    <scope>NUCLEOTIDE SEQUENCE</scope>
    <source>
        <strain evidence="5">IBT 30069</strain>
    </source>
</reference>
<evidence type="ECO:0000256" key="4">
    <source>
        <dbReference type="SAM" id="MobiDB-lite"/>
    </source>
</evidence>
<evidence type="ECO:0000256" key="2">
    <source>
        <dbReference type="ARBA" id="ARBA00007560"/>
    </source>
</evidence>
<dbReference type="AlphaFoldDB" id="A0A9W9ET82"/>
<feature type="compositionally biased region" description="Low complexity" evidence="4">
    <location>
        <begin position="138"/>
        <end position="151"/>
    </location>
</feature>
<dbReference type="Pfam" id="PF03985">
    <property type="entry name" value="Paf1"/>
    <property type="match status" value="1"/>
</dbReference>
<dbReference type="PANTHER" id="PTHR23188">
    <property type="entry name" value="RNA POLYMERASE II-ASSOCIATED FACTOR 1 HOMOLOG"/>
    <property type="match status" value="1"/>
</dbReference>
<comment type="subcellular location">
    <subcellularLocation>
        <location evidence="1">Nucleus</location>
    </subcellularLocation>
</comment>
<dbReference type="GO" id="GO:0003682">
    <property type="term" value="F:chromatin binding"/>
    <property type="evidence" value="ECO:0007669"/>
    <property type="project" value="TreeGrafter"/>
</dbReference>
<dbReference type="OrthoDB" id="10260285at2759"/>
<name>A0A9W9ET82_9EURO</name>
<feature type="region of interest" description="Disordered" evidence="4">
    <location>
        <begin position="137"/>
        <end position="160"/>
    </location>
</feature>
<evidence type="ECO:0000313" key="6">
    <source>
        <dbReference type="Proteomes" id="UP001149165"/>
    </source>
</evidence>
<evidence type="ECO:0008006" key="7">
    <source>
        <dbReference type="Google" id="ProtNLM"/>
    </source>
</evidence>
<comment type="caution">
    <text evidence="5">The sequence shown here is derived from an EMBL/GenBank/DDBJ whole genome shotgun (WGS) entry which is preliminary data.</text>
</comment>
<proteinExistence type="inferred from homology"/>
<reference evidence="5" key="1">
    <citation type="submission" date="2022-11" db="EMBL/GenBank/DDBJ databases">
        <authorList>
            <person name="Petersen C."/>
        </authorList>
    </citation>
    <scope>NUCLEOTIDE SEQUENCE</scope>
    <source>
        <strain evidence="5">IBT 30069</strain>
    </source>
</reference>
<evidence type="ECO:0000256" key="1">
    <source>
        <dbReference type="ARBA" id="ARBA00004123"/>
    </source>
</evidence>
<feature type="region of interest" description="Disordered" evidence="4">
    <location>
        <begin position="440"/>
        <end position="484"/>
    </location>
</feature>
<sequence length="484" mass="53299">MSSKPKEGQSSGGFHQDYIASLRYRNDLPPPDMPPKLLDIPHEGLSRFLTPGFASNLARREEPNIDVDAEGGMPIDLVGIPGLHLGDESAIMTPEYPQRLDPADLSLLMTLDQLRNPAPKNTNVSFLRRTQHISVDRTATTASAGATPSGPQGRTPKKSKLALDDPKHIKKFLVKGFDIAYPESKHTGEDTEKHVRGLPATKAEIDAWAHPVHPDNPKLKPVGFFPVLPDLDGFTDPGGLVQFKFDKAPVTAVGSKRDKRMDTALLQPSAPEERVCEAHANKAALHKANPEAYADPGPVPWNYDLFLADKTENAKNIRASMDPKNPDRNNESLYSHESAEGNKFHRYDRLRTYATSAQALNADQAQRDLAMTLFQPTEGQDKQLAAYYYPIISKTRLKPERARTIAQAGLAPTASQVKEDQIDQMQVAVRDPDELETYKRALHRANIDPEFAKSLPSPPAPAEGDDEEGAQHASADEDAHMSDE</sequence>
<evidence type="ECO:0000256" key="3">
    <source>
        <dbReference type="ARBA" id="ARBA00023242"/>
    </source>
</evidence>
<keyword evidence="6" id="KW-1185">Reference proteome</keyword>
<accession>A0A9W9ET82</accession>
<dbReference type="GO" id="GO:0016593">
    <property type="term" value="C:Cdc73/Paf1 complex"/>
    <property type="evidence" value="ECO:0007669"/>
    <property type="project" value="InterPro"/>
</dbReference>
<evidence type="ECO:0000313" key="5">
    <source>
        <dbReference type="EMBL" id="KAJ5087603.1"/>
    </source>
</evidence>
<dbReference type="InterPro" id="IPR007133">
    <property type="entry name" value="RNA_pol_II-assoc_Paf1"/>
</dbReference>
<feature type="region of interest" description="Disordered" evidence="4">
    <location>
        <begin position="318"/>
        <end position="340"/>
    </location>
</feature>
<protein>
    <recommendedName>
        <fullName evidence="7">Paf1-domain-containing protein</fullName>
    </recommendedName>
</protein>